<comment type="similarity">
    <text evidence="1 10">Belongs to the peroxidase family. Ligninase subfamily.</text>
</comment>
<feature type="disulfide bond" evidence="9">
    <location>
        <begin position="115"/>
        <end position="196"/>
    </location>
</feature>
<dbReference type="EC" id="1.11.1.-" evidence="10"/>
<organism evidence="13 14">
    <name type="scientific">Trichodelitschia bisporula</name>
    <dbReference type="NCBI Taxonomy" id="703511"/>
    <lineage>
        <taxon>Eukaryota</taxon>
        <taxon>Fungi</taxon>
        <taxon>Dikarya</taxon>
        <taxon>Ascomycota</taxon>
        <taxon>Pezizomycotina</taxon>
        <taxon>Dothideomycetes</taxon>
        <taxon>Dothideomycetes incertae sedis</taxon>
        <taxon>Phaeotrichales</taxon>
        <taxon>Phaeotrichaceae</taxon>
        <taxon>Trichodelitschia</taxon>
    </lineage>
</organism>
<keyword evidence="14" id="KW-1185">Reference proteome</keyword>
<feature type="binding site" evidence="7">
    <location>
        <position position="143"/>
    </location>
    <ligand>
        <name>Ca(2+)</name>
        <dbReference type="ChEBI" id="CHEBI:29108"/>
        <label>1</label>
    </ligand>
</feature>
<dbReference type="GO" id="GO:0034599">
    <property type="term" value="P:cellular response to oxidative stress"/>
    <property type="evidence" value="ECO:0007669"/>
    <property type="project" value="InterPro"/>
</dbReference>
<reference evidence="13" key="1">
    <citation type="journal article" date="2020" name="Stud. Mycol.">
        <title>101 Dothideomycetes genomes: a test case for predicting lifestyles and emergence of pathogens.</title>
        <authorList>
            <person name="Haridas S."/>
            <person name="Albert R."/>
            <person name="Binder M."/>
            <person name="Bloem J."/>
            <person name="Labutti K."/>
            <person name="Salamov A."/>
            <person name="Andreopoulos B."/>
            <person name="Baker S."/>
            <person name="Barry K."/>
            <person name="Bills G."/>
            <person name="Bluhm B."/>
            <person name="Cannon C."/>
            <person name="Castanera R."/>
            <person name="Culley D."/>
            <person name="Daum C."/>
            <person name="Ezra D."/>
            <person name="Gonzalez J."/>
            <person name="Henrissat B."/>
            <person name="Kuo A."/>
            <person name="Liang C."/>
            <person name="Lipzen A."/>
            <person name="Lutzoni F."/>
            <person name="Magnuson J."/>
            <person name="Mondo S."/>
            <person name="Nolan M."/>
            <person name="Ohm R."/>
            <person name="Pangilinan J."/>
            <person name="Park H.-J."/>
            <person name="Ramirez L."/>
            <person name="Alfaro M."/>
            <person name="Sun H."/>
            <person name="Tritt A."/>
            <person name="Yoshinaga Y."/>
            <person name="Zwiers L.-H."/>
            <person name="Turgeon B."/>
            <person name="Goodwin S."/>
            <person name="Spatafora J."/>
            <person name="Crous P."/>
            <person name="Grigoriev I."/>
        </authorList>
    </citation>
    <scope>NUCLEOTIDE SEQUENCE</scope>
    <source>
        <strain evidence="13">CBS 262.69</strain>
    </source>
</reference>
<dbReference type="InterPro" id="IPR002016">
    <property type="entry name" value="Haem_peroxidase"/>
</dbReference>
<evidence type="ECO:0000256" key="2">
    <source>
        <dbReference type="ARBA" id="ARBA00022559"/>
    </source>
</evidence>
<dbReference type="PROSITE" id="PS50873">
    <property type="entry name" value="PEROXIDASE_4"/>
    <property type="match status" value="1"/>
</dbReference>
<evidence type="ECO:0000256" key="6">
    <source>
        <dbReference type="PIRSR" id="PIRSR601621-1"/>
    </source>
</evidence>
<keyword evidence="7 10" id="KW-0106">Calcium</keyword>
<evidence type="ECO:0000256" key="1">
    <source>
        <dbReference type="ARBA" id="ARBA00006089"/>
    </source>
</evidence>
<evidence type="ECO:0000256" key="4">
    <source>
        <dbReference type="ARBA" id="ARBA00023002"/>
    </source>
</evidence>
<evidence type="ECO:0000313" key="14">
    <source>
        <dbReference type="Proteomes" id="UP000799640"/>
    </source>
</evidence>
<feature type="binding site" description="axial binding residue" evidence="7">
    <location>
        <position position="250"/>
    </location>
    <ligand>
        <name>heme b</name>
        <dbReference type="ChEBI" id="CHEBI:60344"/>
    </ligand>
    <ligandPart>
        <name>Fe</name>
        <dbReference type="ChEBI" id="CHEBI:18248"/>
    </ligandPart>
</feature>
<evidence type="ECO:0000259" key="12">
    <source>
        <dbReference type="PROSITE" id="PS50873"/>
    </source>
</evidence>
<feature type="binding site" evidence="7">
    <location>
        <position position="129"/>
    </location>
    <ligand>
        <name>Ca(2+)</name>
        <dbReference type="ChEBI" id="CHEBI:29108"/>
        <label>1</label>
    </ligand>
</feature>
<keyword evidence="3 7" id="KW-0349">Heme</keyword>
<evidence type="ECO:0000313" key="13">
    <source>
        <dbReference type="EMBL" id="KAF2401084.1"/>
    </source>
</evidence>
<keyword evidence="7 10" id="KW-0479">Metal-binding</keyword>
<evidence type="ECO:0000256" key="3">
    <source>
        <dbReference type="ARBA" id="ARBA00022617"/>
    </source>
</evidence>
<feature type="binding site" evidence="7">
    <location>
        <position position="141"/>
    </location>
    <ligand>
        <name>Ca(2+)</name>
        <dbReference type="ChEBI" id="CHEBI:29108"/>
        <label>1</label>
    </ligand>
</feature>
<evidence type="ECO:0000256" key="7">
    <source>
        <dbReference type="PIRSR" id="PIRSR601621-2"/>
    </source>
</evidence>
<sequence length="501" mass="52366">MKGSIFAAAAFAGSAFAHPGMRGLMKGFRDHARRQGPPILELELIGDLATDGATSDVGKLVLACLDGSGPCEVAGPKTYVAPDLKSDACAADTCCVWDYVQADLVKLFTNDDGTCTDLARNAVRFGFHDAGAWSKTSGSGGADGSLLLSPTEIERSENSGLKLFQTAGNALLLKYGSRIGAADLAQFAHNVATVVCPLGPRGITLIGRDDSTDSPTGLLPSASSDVTTLINLFADKTINFVDLVALIGAHTTAKQFFFDTTQAGKSFDSTPGVWDVAFYSETLADTPAPGTFRLPSDNLMARDNRTEGGFNAFSAPATGQALWNALYSKAYLRLSLLGVNKINKLTDCSHVLPDAKPVFPIPPKSASASLSASASATGSSKSLSSASYSSGTAYVSSSSTKSVSYSSGYVYPSSSSTKSVSYPPGYVYPSSSTPSTSPRPSPSPRATSPRPTLPSRLRRRSMWSTRSPPSLPGTPLRPSTPPRPSPLLRATSPRPPPSSPR</sequence>
<dbReference type="Pfam" id="PF00141">
    <property type="entry name" value="peroxidase"/>
    <property type="match status" value="1"/>
</dbReference>
<gene>
    <name evidence="13" type="ORF">EJ06DRAFT_376044</name>
</gene>
<evidence type="ECO:0000256" key="9">
    <source>
        <dbReference type="PIRSR" id="PIRSR601621-4"/>
    </source>
</evidence>
<proteinExistence type="inferred from homology"/>
<dbReference type="SUPFAM" id="SSF48113">
    <property type="entry name" value="Heme-dependent peroxidases"/>
    <property type="match status" value="1"/>
</dbReference>
<keyword evidence="2 10" id="KW-0575">Peroxidase</keyword>
<feature type="site" description="Transition state stabilizer" evidence="8">
    <location>
        <position position="124"/>
    </location>
</feature>
<dbReference type="GO" id="GO:0042744">
    <property type="term" value="P:hydrogen peroxide catabolic process"/>
    <property type="evidence" value="ECO:0007669"/>
    <property type="project" value="TreeGrafter"/>
</dbReference>
<dbReference type="PRINTS" id="PR00458">
    <property type="entry name" value="PEROXIDASE"/>
</dbReference>
<dbReference type="GO" id="GO:0004601">
    <property type="term" value="F:peroxidase activity"/>
    <property type="evidence" value="ECO:0007669"/>
    <property type="project" value="UniProtKB-KW"/>
</dbReference>
<feature type="active site" description="Proton acceptor" evidence="6">
    <location>
        <position position="128"/>
    </location>
</feature>
<keyword evidence="4 10" id="KW-0560">Oxidoreductase</keyword>
<feature type="binding site" evidence="7">
    <location>
        <position position="270"/>
    </location>
    <ligand>
        <name>Ca(2+)</name>
        <dbReference type="ChEBI" id="CHEBI:29108"/>
        <label>2</label>
    </ligand>
</feature>
<dbReference type="InterPro" id="IPR001621">
    <property type="entry name" value="Ligninase"/>
</dbReference>
<keyword evidence="5" id="KW-0325">Glycoprotein</keyword>
<dbReference type="Proteomes" id="UP000799640">
    <property type="component" value="Unassembled WGS sequence"/>
</dbReference>
<protein>
    <recommendedName>
        <fullName evidence="10">Peroxidase</fullName>
        <ecNumber evidence="10">1.11.1.-</ecNumber>
    </recommendedName>
</protein>
<dbReference type="Gene3D" id="1.10.420.10">
    <property type="entry name" value="Peroxidase, domain 2"/>
    <property type="match status" value="1"/>
</dbReference>
<dbReference type="GO" id="GO:0046872">
    <property type="term" value="F:metal ion binding"/>
    <property type="evidence" value="ECO:0007669"/>
    <property type="project" value="UniProtKB-UniRule"/>
</dbReference>
<dbReference type="InterPro" id="IPR044831">
    <property type="entry name" value="Ccp1-like"/>
</dbReference>
<dbReference type="AlphaFoldDB" id="A0A6G1HYS0"/>
<feature type="binding site" evidence="7">
    <location>
        <position position="145"/>
    </location>
    <ligand>
        <name>Ca(2+)</name>
        <dbReference type="ChEBI" id="CHEBI:29108"/>
        <label>1</label>
    </ligand>
</feature>
<name>A0A6G1HYS0_9PEZI</name>
<dbReference type="EMBL" id="ML996693">
    <property type="protein sequence ID" value="KAF2401084.1"/>
    <property type="molecule type" value="Genomic_DNA"/>
</dbReference>
<feature type="binding site" evidence="7">
    <location>
        <position position="268"/>
    </location>
    <ligand>
        <name>Ca(2+)</name>
        <dbReference type="ChEBI" id="CHEBI:29108"/>
        <label>2</label>
    </ligand>
</feature>
<dbReference type="PRINTS" id="PR00462">
    <property type="entry name" value="LIGNINASE"/>
</dbReference>
<evidence type="ECO:0000256" key="8">
    <source>
        <dbReference type="PIRSR" id="PIRSR601621-3"/>
    </source>
</evidence>
<dbReference type="Gene3D" id="1.10.520.10">
    <property type="match status" value="1"/>
</dbReference>
<evidence type="ECO:0000256" key="10">
    <source>
        <dbReference type="RuleBase" id="RU363051"/>
    </source>
</evidence>
<comment type="cofactor">
    <cofactor evidence="7 10">
        <name>Ca(2+)</name>
        <dbReference type="ChEBI" id="CHEBI:29108"/>
    </cofactor>
    <text evidence="7 10">Binds 2 calcium ions per subunit.</text>
</comment>
<dbReference type="PANTHER" id="PTHR31356">
    <property type="entry name" value="THYLAKOID LUMENAL 29 KDA PROTEIN, CHLOROPLASTIC-RELATED"/>
    <property type="match status" value="1"/>
</dbReference>
<comment type="cofactor">
    <cofactor evidence="7">
        <name>heme b</name>
        <dbReference type="ChEBI" id="CHEBI:60344"/>
    </cofactor>
    <text evidence="7">Binds 1 heme b (iron(II)-protoporphyrin IX) group per subunit.</text>
</comment>
<dbReference type="OrthoDB" id="2113341at2759"/>
<dbReference type="PANTHER" id="PTHR31356:SF66">
    <property type="entry name" value="CATALASE-PEROXIDASE"/>
    <property type="match status" value="1"/>
</dbReference>
<feature type="domain" description="Plant heme peroxidase family profile" evidence="12">
    <location>
        <begin position="141"/>
        <end position="311"/>
    </location>
</feature>
<evidence type="ECO:0000256" key="11">
    <source>
        <dbReference type="SAM" id="MobiDB-lite"/>
    </source>
</evidence>
<feature type="binding site" evidence="7">
    <location>
        <position position="251"/>
    </location>
    <ligand>
        <name>Ca(2+)</name>
        <dbReference type="ChEBI" id="CHEBI:29108"/>
        <label>2</label>
    </ligand>
</feature>
<dbReference type="GO" id="GO:0020037">
    <property type="term" value="F:heme binding"/>
    <property type="evidence" value="ECO:0007669"/>
    <property type="project" value="UniProtKB-UniRule"/>
</dbReference>
<accession>A0A6G1HYS0</accession>
<keyword evidence="7" id="KW-0408">Iron</keyword>
<dbReference type="GO" id="GO:0000302">
    <property type="term" value="P:response to reactive oxygen species"/>
    <property type="evidence" value="ECO:0007669"/>
    <property type="project" value="TreeGrafter"/>
</dbReference>
<feature type="binding site" evidence="7">
    <location>
        <position position="275"/>
    </location>
    <ligand>
        <name>Ca(2+)</name>
        <dbReference type="ChEBI" id="CHEBI:29108"/>
        <label>2</label>
    </ligand>
</feature>
<keyword evidence="9" id="KW-1015">Disulfide bond</keyword>
<feature type="compositionally biased region" description="Low complexity" evidence="11">
    <location>
        <begin position="464"/>
        <end position="477"/>
    </location>
</feature>
<feature type="compositionally biased region" description="Low complexity" evidence="11">
    <location>
        <begin position="444"/>
        <end position="455"/>
    </location>
</feature>
<evidence type="ECO:0000256" key="5">
    <source>
        <dbReference type="ARBA" id="ARBA00023180"/>
    </source>
</evidence>
<dbReference type="InterPro" id="IPR010255">
    <property type="entry name" value="Haem_peroxidase_sf"/>
</dbReference>
<feature type="disulfide bond" evidence="9">
    <location>
        <begin position="94"/>
        <end position="348"/>
    </location>
</feature>
<feature type="region of interest" description="Disordered" evidence="11">
    <location>
        <begin position="428"/>
        <end position="501"/>
    </location>
</feature>